<dbReference type="InterPro" id="IPR036812">
    <property type="entry name" value="NAD(P)_OxRdtase_dom_sf"/>
</dbReference>
<reference evidence="3 4" key="1">
    <citation type="submission" date="2018-10" db="EMBL/GenBank/DDBJ databases">
        <title>A high-quality apple genome assembly.</title>
        <authorList>
            <person name="Hu J."/>
        </authorList>
    </citation>
    <scope>NUCLEOTIDE SEQUENCE [LARGE SCALE GENOMIC DNA]</scope>
    <source>
        <strain evidence="4">cv. HFTH1</strain>
        <tissue evidence="3">Young leaf</tissue>
    </source>
</reference>
<dbReference type="SUPFAM" id="SSF51430">
    <property type="entry name" value="NAD(P)-linked oxidoreductase"/>
    <property type="match status" value="1"/>
</dbReference>
<dbReference type="Gene3D" id="3.20.20.100">
    <property type="entry name" value="NADP-dependent oxidoreductase domain"/>
    <property type="match status" value="1"/>
</dbReference>
<sequence>MRRKRAAEGEEGWDDKGKRFSCPSQATLSSLLCPLDLQPWLPINAFGCYKKFREGLGLQRVNEGTVWYVRRDGIEWDEAFRLTFDKNNNRSYQAMTGVVRRIKLGSQGLEVSAQGLGCMGMSAHYGPPKPDQDMITLIHHAIDAGVTLLDTSDVYDYLSQILNIFKILDKS</sequence>
<dbReference type="PANTHER" id="PTHR43625">
    <property type="entry name" value="AFLATOXIN B1 ALDEHYDE REDUCTASE"/>
    <property type="match status" value="1"/>
</dbReference>
<keyword evidence="4" id="KW-1185">Reference proteome</keyword>
<evidence type="ECO:0000256" key="2">
    <source>
        <dbReference type="ARBA" id="ARBA00023002"/>
    </source>
</evidence>
<dbReference type="GO" id="GO:0005737">
    <property type="term" value="C:cytoplasm"/>
    <property type="evidence" value="ECO:0007669"/>
    <property type="project" value="TreeGrafter"/>
</dbReference>
<protein>
    <recommendedName>
        <fullName evidence="5">NADP-dependent oxidoreductase domain-containing protein</fullName>
    </recommendedName>
</protein>
<gene>
    <name evidence="3" type="ORF">DVH24_000884</name>
</gene>
<evidence type="ECO:0000256" key="1">
    <source>
        <dbReference type="ARBA" id="ARBA00022857"/>
    </source>
</evidence>
<dbReference type="AlphaFoldDB" id="A0A498JXN3"/>
<dbReference type="PANTHER" id="PTHR43625:SF40">
    <property type="entry name" value="ALDO-KETO REDUCTASE YAKC [NADP(+)]"/>
    <property type="match status" value="1"/>
</dbReference>
<dbReference type="EMBL" id="RDQH01000330">
    <property type="protein sequence ID" value="RXI00650.1"/>
    <property type="molecule type" value="Genomic_DNA"/>
</dbReference>
<name>A0A498JXN3_MALDO</name>
<dbReference type="Proteomes" id="UP000290289">
    <property type="component" value="Chromosome 4"/>
</dbReference>
<keyword evidence="2" id="KW-0560">Oxidoreductase</keyword>
<proteinExistence type="predicted"/>
<organism evidence="3 4">
    <name type="scientific">Malus domestica</name>
    <name type="common">Apple</name>
    <name type="synonym">Pyrus malus</name>
    <dbReference type="NCBI Taxonomy" id="3750"/>
    <lineage>
        <taxon>Eukaryota</taxon>
        <taxon>Viridiplantae</taxon>
        <taxon>Streptophyta</taxon>
        <taxon>Embryophyta</taxon>
        <taxon>Tracheophyta</taxon>
        <taxon>Spermatophyta</taxon>
        <taxon>Magnoliopsida</taxon>
        <taxon>eudicotyledons</taxon>
        <taxon>Gunneridae</taxon>
        <taxon>Pentapetalae</taxon>
        <taxon>rosids</taxon>
        <taxon>fabids</taxon>
        <taxon>Rosales</taxon>
        <taxon>Rosaceae</taxon>
        <taxon>Amygdaloideae</taxon>
        <taxon>Maleae</taxon>
        <taxon>Malus</taxon>
    </lineage>
</organism>
<dbReference type="GO" id="GO:0016491">
    <property type="term" value="F:oxidoreductase activity"/>
    <property type="evidence" value="ECO:0007669"/>
    <property type="project" value="UniProtKB-KW"/>
</dbReference>
<evidence type="ECO:0000313" key="3">
    <source>
        <dbReference type="EMBL" id="RXI00650.1"/>
    </source>
</evidence>
<dbReference type="STRING" id="3750.A0A498JXN3"/>
<keyword evidence="1" id="KW-0521">NADP</keyword>
<comment type="caution">
    <text evidence="3">The sequence shown here is derived from an EMBL/GenBank/DDBJ whole genome shotgun (WGS) entry which is preliminary data.</text>
</comment>
<dbReference type="InterPro" id="IPR050791">
    <property type="entry name" value="Aldo-Keto_reductase"/>
</dbReference>
<accession>A0A498JXN3</accession>
<evidence type="ECO:0008006" key="5">
    <source>
        <dbReference type="Google" id="ProtNLM"/>
    </source>
</evidence>
<evidence type="ECO:0000313" key="4">
    <source>
        <dbReference type="Proteomes" id="UP000290289"/>
    </source>
</evidence>